<sequence>MEMVSRSTSQLRVIGNRGDTSETGPRLSRSTLVTATRRIKMLVVAQTAFLLVTGAGLQMVSSAPTPANSDVATVAGQANDSSLLKEDKLMDAVREEGNKSTAIHLSHEWWRKGEVEEPPDIRSRNDRQYFTNSKTSPGLYTINKNDVRHAVTPSDAPQALPSSQPSVMARTSTTKIVKEEDLENMIFNIVIQKERAEKSAFIAPDVNWLRDLVPKVVDVADKPETLIKETIVNAIDGENAAQVEQIKDRRLFVNVVKSEIGSEVEVPDILARLSNLMKTGGPAVESILLESRDIGEPENSIYVINIIIFNVVVLEAPVEKPVFVKEKVSNIEQDITEDSYLVALRESQQNRFGSPAIGRHKNPAPEVALEDNQARTPDSAIAEDSYLVALRESQKNRNKGSSPSLDHHHHHHEEKHPHAKPEKVSDQQQQFNGHYLTEVPTYAYASTARPLMAMEKDYLRRFTIKPTQPSVAVEHDQPMEEQEQAMEEQDQAADEVEQSADEPGLLIDVQEQHLPTLLVDPNASIEFVNLPTGPYFTNPSVDVTQIVSTEPSSIEKPPEIEAVVVDVAQTAGINKIRVTTKKPVAKKPLLVRVPEAVGVMTNKATNIMRNRIRTVGLFGIPMMVGLASTVNSWLPTVTALGRRRRKRSITQEDEWQDNHRHPSRAIEVAQVLARLVGKRYTDASTESHPQFVDNREDRDQQLSSASTMNSNNEARANRRRTWFPFRRTGNTRVNSDRRTSARRSAFARKMKDLKSNTRKYMTPLFYTTFFANEDSPDVTEHGESITSELQNVDDVAEPQQVTEDVMEHPENGVQHQEAIENVIERAEVVPDREVLQDDAESTDPLNNSAAGPPVDYDNYQPEEMEMAEKMDENPEEEPSQMFPALSPPSGFDFDIVSNFVRAMMMNNEEYDDNPPETREEVFWVKEATIVNTTQTVSSKPPKFSGSSMLLLKPGKGPTRLTSSGINGSPVSVFSADPLMPSYVNNENVTNSPITYVSIKSPTKVTWLGIGPPDAITSSTQSSSSAENDPTGEINDDIPLDLPPSKVVGAPLQFYDEETDNYVSKEVPSVPGPPTVSYYTERTPSTDRTPSIDVTSEQSSVIKIQEISKPARPVSTDLRPGLSSLLLTIASFNRPRLPPPVEVSNNVSTVEYTKGQGFATQPQSDDTTDKYTHGHGIVSKPDDASKYTHGHGIIVTNAPPYDFNSLAGESSLVANSIDNHNALSNLVKGTGNNENGEPTSPTLLGETSIQFVGMYGGTSVDSTVGPFAATGISDSAELDSTLDDLITQLQANMTTGLVSTDRPLGGIHFTNTSTDIVIINPFVTPSSVFPQLQVEAVEAEDGDTFGSIDDTIVVDAQEGDQPDSVPNVSSLANLFFTSSGSSGSSSGGSSSSSGVSSGGGGVSGDSVSSSTTNPIALFYTFGLAAVGILALTLPLWVPFVVARMKRRTYAPSKTYPASKKKPTHGYSSPPPKKTYAEPPPNHYKDLDEEDIYGNEHYLDQHQLGSVLSQPQYQSTTIEDLYRTSVGDVLSSNSDDHYIFRDSIALNPEDDMFHNPGPLSSEAIYGSPARIYLKAKRKRFSRFKRSNKR</sequence>
<evidence type="ECO:0000313" key="3">
    <source>
        <dbReference type="EMBL" id="KAK4019084.1"/>
    </source>
</evidence>
<feature type="region of interest" description="Disordered" evidence="1">
    <location>
        <begin position="1011"/>
        <end position="1041"/>
    </location>
</feature>
<proteinExistence type="predicted"/>
<feature type="compositionally biased region" description="Acidic residues" evidence="1">
    <location>
        <begin position="479"/>
        <end position="499"/>
    </location>
</feature>
<accession>A0ABR0A1N7</accession>
<feature type="transmembrane region" description="Helical" evidence="2">
    <location>
        <begin position="1415"/>
        <end position="1436"/>
    </location>
</feature>
<evidence type="ECO:0000256" key="2">
    <source>
        <dbReference type="SAM" id="Phobius"/>
    </source>
</evidence>
<evidence type="ECO:0000313" key="4">
    <source>
        <dbReference type="Proteomes" id="UP001234178"/>
    </source>
</evidence>
<reference evidence="3 4" key="1">
    <citation type="journal article" date="2023" name="Nucleic Acids Res.">
        <title>The hologenome of Daphnia magna reveals possible DNA methylation and microbiome-mediated evolution of the host genome.</title>
        <authorList>
            <person name="Chaturvedi A."/>
            <person name="Li X."/>
            <person name="Dhandapani V."/>
            <person name="Marshall H."/>
            <person name="Kissane S."/>
            <person name="Cuenca-Cambronero M."/>
            <person name="Asole G."/>
            <person name="Calvet F."/>
            <person name="Ruiz-Romero M."/>
            <person name="Marangio P."/>
            <person name="Guigo R."/>
            <person name="Rago D."/>
            <person name="Mirbahai L."/>
            <person name="Eastwood N."/>
            <person name="Colbourne J.K."/>
            <person name="Zhou J."/>
            <person name="Mallon E."/>
            <person name="Orsini L."/>
        </authorList>
    </citation>
    <scope>NUCLEOTIDE SEQUENCE [LARGE SCALE GENOMIC DNA]</scope>
    <source>
        <strain evidence="3">LRV0_1</strain>
    </source>
</reference>
<feature type="region of interest" description="Disordered" evidence="1">
    <location>
        <begin position="1451"/>
        <end position="1476"/>
    </location>
</feature>
<feature type="region of interest" description="Disordered" evidence="1">
    <location>
        <begin position="1380"/>
        <end position="1405"/>
    </location>
</feature>
<feature type="region of interest" description="Disordered" evidence="1">
    <location>
        <begin position="1"/>
        <end position="28"/>
    </location>
</feature>
<keyword evidence="2" id="KW-0812">Transmembrane</keyword>
<evidence type="ECO:0000256" key="1">
    <source>
        <dbReference type="SAM" id="MobiDB-lite"/>
    </source>
</evidence>
<feature type="compositionally biased region" description="Low complexity" evidence="1">
    <location>
        <begin position="1380"/>
        <end position="1394"/>
    </location>
</feature>
<feature type="region of interest" description="Disordered" evidence="1">
    <location>
        <begin position="641"/>
        <end position="662"/>
    </location>
</feature>
<feature type="region of interest" description="Disordered" evidence="1">
    <location>
        <begin position="935"/>
        <end position="963"/>
    </location>
</feature>
<name>A0ABR0A1N7_9CRUS</name>
<gene>
    <name evidence="3" type="ORF">OUZ56_001114</name>
</gene>
<feature type="region of interest" description="Disordered" evidence="1">
    <location>
        <begin position="393"/>
        <end position="428"/>
    </location>
</feature>
<feature type="region of interest" description="Disordered" evidence="1">
    <location>
        <begin position="836"/>
        <end position="855"/>
    </location>
</feature>
<keyword evidence="2" id="KW-1133">Transmembrane helix</keyword>
<dbReference type="Proteomes" id="UP001234178">
    <property type="component" value="Unassembled WGS sequence"/>
</dbReference>
<feature type="region of interest" description="Disordered" evidence="1">
    <location>
        <begin position="1063"/>
        <end position="1096"/>
    </location>
</feature>
<feature type="compositionally biased region" description="Polar residues" evidence="1">
    <location>
        <begin position="1076"/>
        <end position="1096"/>
    </location>
</feature>
<keyword evidence="2" id="KW-0472">Membrane</keyword>
<feature type="compositionally biased region" description="Polar residues" evidence="1">
    <location>
        <begin position="1"/>
        <end position="11"/>
    </location>
</feature>
<feature type="compositionally biased region" description="Pro residues" evidence="1">
    <location>
        <begin position="1467"/>
        <end position="1476"/>
    </location>
</feature>
<feature type="region of interest" description="Disordered" evidence="1">
    <location>
        <begin position="683"/>
        <end position="716"/>
    </location>
</feature>
<protein>
    <submittedName>
        <fullName evidence="3">Uncharacterized protein</fullName>
    </submittedName>
</protein>
<dbReference type="EMBL" id="JAOYFB010000036">
    <property type="protein sequence ID" value="KAK4019084.1"/>
    <property type="molecule type" value="Genomic_DNA"/>
</dbReference>
<keyword evidence="4" id="KW-1185">Reference proteome</keyword>
<feature type="region of interest" description="Disordered" evidence="1">
    <location>
        <begin position="471"/>
        <end position="499"/>
    </location>
</feature>
<comment type="caution">
    <text evidence="3">The sequence shown here is derived from an EMBL/GenBank/DDBJ whole genome shotgun (WGS) entry which is preliminary data.</text>
</comment>
<feature type="compositionally biased region" description="Basic and acidic residues" evidence="1">
    <location>
        <begin position="414"/>
        <end position="425"/>
    </location>
</feature>
<organism evidence="3 4">
    <name type="scientific">Daphnia magna</name>
    <dbReference type="NCBI Taxonomy" id="35525"/>
    <lineage>
        <taxon>Eukaryota</taxon>
        <taxon>Metazoa</taxon>
        <taxon>Ecdysozoa</taxon>
        <taxon>Arthropoda</taxon>
        <taxon>Crustacea</taxon>
        <taxon>Branchiopoda</taxon>
        <taxon>Diplostraca</taxon>
        <taxon>Cladocera</taxon>
        <taxon>Anomopoda</taxon>
        <taxon>Daphniidae</taxon>
        <taxon>Daphnia</taxon>
    </lineage>
</organism>